<proteinExistence type="predicted"/>
<reference evidence="2" key="2">
    <citation type="submission" date="2020-09" db="EMBL/GenBank/DDBJ databases">
        <authorList>
            <person name="Sun Q."/>
            <person name="Sedlacek I."/>
        </authorList>
    </citation>
    <scope>NUCLEOTIDE SEQUENCE</scope>
    <source>
        <strain evidence="2">CCM 8433</strain>
    </source>
</reference>
<feature type="transmembrane region" description="Helical" evidence="1">
    <location>
        <begin position="255"/>
        <end position="280"/>
    </location>
</feature>
<feature type="transmembrane region" description="Helical" evidence="1">
    <location>
        <begin position="206"/>
        <end position="230"/>
    </location>
</feature>
<dbReference type="RefSeq" id="WP_188367261.1">
    <property type="nucleotide sequence ID" value="NZ_BMDT01000003.1"/>
</dbReference>
<evidence type="ECO:0000313" key="2">
    <source>
        <dbReference type="EMBL" id="GGI65426.1"/>
    </source>
</evidence>
<evidence type="ECO:0000313" key="3">
    <source>
        <dbReference type="Proteomes" id="UP000622610"/>
    </source>
</evidence>
<evidence type="ECO:0000256" key="1">
    <source>
        <dbReference type="SAM" id="Phobius"/>
    </source>
</evidence>
<keyword evidence="1" id="KW-0812">Transmembrane</keyword>
<reference evidence="2" key="1">
    <citation type="journal article" date="2014" name="Int. J. Syst. Evol. Microbiol.">
        <title>Complete genome sequence of Corynebacterium casei LMG S-19264T (=DSM 44701T), isolated from a smear-ripened cheese.</title>
        <authorList>
            <consortium name="US DOE Joint Genome Institute (JGI-PGF)"/>
            <person name="Walter F."/>
            <person name="Albersmeier A."/>
            <person name="Kalinowski J."/>
            <person name="Ruckert C."/>
        </authorList>
    </citation>
    <scope>NUCLEOTIDE SEQUENCE</scope>
    <source>
        <strain evidence="2">CCM 8433</strain>
    </source>
</reference>
<name>A0A917JGS0_9ENTE</name>
<feature type="transmembrane region" description="Helical" evidence="1">
    <location>
        <begin position="345"/>
        <end position="363"/>
    </location>
</feature>
<accession>A0A917JGS0</accession>
<dbReference type="AlphaFoldDB" id="A0A917JGS0"/>
<feature type="transmembrane region" description="Helical" evidence="1">
    <location>
        <begin position="12"/>
        <end position="29"/>
    </location>
</feature>
<keyword evidence="1" id="KW-1133">Transmembrane helix</keyword>
<organism evidence="2 3">
    <name type="scientific">Enterococcus alcedinis</name>
    <dbReference type="NCBI Taxonomy" id="1274384"/>
    <lineage>
        <taxon>Bacteria</taxon>
        <taxon>Bacillati</taxon>
        <taxon>Bacillota</taxon>
        <taxon>Bacilli</taxon>
        <taxon>Lactobacillales</taxon>
        <taxon>Enterococcaceae</taxon>
        <taxon>Enterococcus</taxon>
    </lineage>
</organism>
<gene>
    <name evidence="2" type="ORF">GCM10011482_10800</name>
</gene>
<comment type="caution">
    <text evidence="2">The sequence shown here is derived from an EMBL/GenBank/DDBJ whole genome shotgun (WGS) entry which is preliminary data.</text>
</comment>
<protein>
    <submittedName>
        <fullName evidence="2">Uncharacterized protein</fullName>
    </submittedName>
</protein>
<keyword evidence="1" id="KW-0472">Membrane</keyword>
<sequence>MKYEFLKLNRWLVLILITFFIGIGTLPLLQNKTNQTNSDNQKEHYYQENYDLLQSAVHSMKATEAPDDLIVASEKELAAYQEGLSGIAQKNKQKQIKAESDIAKIQLEKAKNGNLLGATIPELELRVKELAFFEHSEIQWVDPFFTAVLPASHFLLNTFLQLSYPLLLSMGALLIALICSYEHRKDTVNFMRSTPQKQSNIMWKKIGVMMVALSGFLITGTLGIFLISALKGGIGSFNYPIFYLDSKQLIHQTTIGHYLLLLLFSTLLFFFLLTLIGYLLQNIFKQFLFNFLFLLLCIFPLALGGMSDFIPVSIAKWLPTNYWDFPRLILGNNPWDAATITFEKGIFLMLFSIGLVFMFNRVVMKRTEVYQNQPAISR</sequence>
<feature type="transmembrane region" description="Helical" evidence="1">
    <location>
        <begin position="162"/>
        <end position="181"/>
    </location>
</feature>
<dbReference type="Proteomes" id="UP000622610">
    <property type="component" value="Unassembled WGS sequence"/>
</dbReference>
<feature type="transmembrane region" description="Helical" evidence="1">
    <location>
        <begin position="287"/>
        <end position="306"/>
    </location>
</feature>
<keyword evidence="3" id="KW-1185">Reference proteome</keyword>
<dbReference type="EMBL" id="BMDT01000003">
    <property type="protein sequence ID" value="GGI65426.1"/>
    <property type="molecule type" value="Genomic_DNA"/>
</dbReference>